<gene>
    <name evidence="1" type="ORF">NCTC5047_01133</name>
</gene>
<proteinExistence type="predicted"/>
<reference evidence="1 2" key="1">
    <citation type="submission" date="2018-06" db="EMBL/GenBank/DDBJ databases">
        <authorList>
            <consortium name="Pathogen Informatics"/>
            <person name="Doyle S."/>
        </authorList>
    </citation>
    <scope>NUCLEOTIDE SEQUENCE [LARGE SCALE GENOMIC DNA]</scope>
    <source>
        <strain evidence="1 2">NCTC5047</strain>
    </source>
</reference>
<sequence>MKTPLPIGMLETIAADIAENTVLLELIYKHSNEDHETDCAMACLIRSMKKTLDTTNEYIKSLSDSPAPPKGNMVRAIFLMRYFTRPLQPENSKNLRIFITSFTSQIATMVNPQCIWQLQFLTMRLRFAVN</sequence>
<organism evidence="1 2">
    <name type="scientific">Klebsiella pneumoniae</name>
    <dbReference type="NCBI Taxonomy" id="573"/>
    <lineage>
        <taxon>Bacteria</taxon>
        <taxon>Pseudomonadati</taxon>
        <taxon>Pseudomonadota</taxon>
        <taxon>Gammaproteobacteria</taxon>
        <taxon>Enterobacterales</taxon>
        <taxon>Enterobacteriaceae</taxon>
        <taxon>Klebsiella/Raoultella group</taxon>
        <taxon>Klebsiella</taxon>
        <taxon>Klebsiella pneumoniae complex</taxon>
    </lineage>
</organism>
<dbReference type="Proteomes" id="UP000254340">
    <property type="component" value="Unassembled WGS sequence"/>
</dbReference>
<evidence type="ECO:0000313" key="1">
    <source>
        <dbReference type="EMBL" id="STT75336.1"/>
    </source>
</evidence>
<name>A0A377X744_KLEPN</name>
<dbReference type="AlphaFoldDB" id="A0A377X744"/>
<protein>
    <submittedName>
        <fullName evidence="1">Uncharacterized protein</fullName>
    </submittedName>
</protein>
<dbReference type="EMBL" id="UGLH01000005">
    <property type="protein sequence ID" value="STT75336.1"/>
    <property type="molecule type" value="Genomic_DNA"/>
</dbReference>
<accession>A0A377X744</accession>
<evidence type="ECO:0000313" key="2">
    <source>
        <dbReference type="Proteomes" id="UP000254340"/>
    </source>
</evidence>